<evidence type="ECO:0000313" key="1">
    <source>
        <dbReference type="EMBL" id="QGH74507.1"/>
    </source>
</evidence>
<sequence>MPIQTRNKTTVPVNSDPYALTADIKTAIEGLNTPIPVADQAERDALPSPFEGMKVVRLDIGGMEETYIGGAWTPTKIDITTFATGITAVAGEGHKPRLIRSAGMVHMLGAISLGAGGATNNFFTVPDGFRPSVGGTIFIGAGFTQNSVGFELVVANNIVSALYFTDSVAVGSFFPLASKWEVV</sequence>
<organism evidence="1 2">
    <name type="scientific">Arthrobacter phage Kuleana</name>
    <dbReference type="NCBI Taxonomy" id="2653270"/>
    <lineage>
        <taxon>Viruses</taxon>
        <taxon>Duplodnaviria</taxon>
        <taxon>Heunggongvirae</taxon>
        <taxon>Uroviricota</taxon>
        <taxon>Caudoviricetes</taxon>
        <taxon>Kuleanavirus</taxon>
        <taxon>Kuleanavirus kuleana</taxon>
    </lineage>
</organism>
<gene>
    <name evidence="1" type="primary">20</name>
    <name evidence="1" type="ORF">SEA_KULEANA_20</name>
</gene>
<dbReference type="RefSeq" id="YP_009884828.1">
    <property type="nucleotide sequence ID" value="NC_049473.1"/>
</dbReference>
<dbReference type="KEGG" id="vg:55814196"/>
<protein>
    <submittedName>
        <fullName evidence="1">Minor tail protein</fullName>
    </submittedName>
</protein>
<keyword evidence="2" id="KW-1185">Reference proteome</keyword>
<accession>A0A5Q2W8S3</accession>
<dbReference type="EMBL" id="MN484600">
    <property type="protein sequence ID" value="QGH74507.1"/>
    <property type="molecule type" value="Genomic_DNA"/>
</dbReference>
<name>A0A5Q2W8S3_9CAUD</name>
<proteinExistence type="predicted"/>
<reference evidence="1 2" key="1">
    <citation type="submission" date="2019-09" db="EMBL/GenBank/DDBJ databases">
        <authorList>
            <person name="Barrows A.R."/>
            <person name="Franco J.W."/>
            <person name="Javier C.J."/>
            <person name="Lucero K.A."/>
            <person name="Madrid E.R."/>
            <person name="Margerin I.A.R."/>
            <person name="Moore C.L."/>
            <person name="Neustel K.S."/>
            <person name="Ornellas N.W."/>
            <person name="Oshiro K."/>
            <person name="Severson C.G."/>
            <person name="Vavra L.H."/>
            <person name="Wilcer A."/>
            <person name="Donachie S.P."/>
            <person name="Reed F.A."/>
            <person name="Palecanda S."/>
            <person name="Chong R.A."/>
            <person name="Porter M.L."/>
            <person name="Washington J.M."/>
            <person name="Garlena R.A."/>
            <person name="Russell D.A."/>
            <person name="Pope W.H."/>
            <person name="Jacobs-Sera D."/>
            <person name="Hatfull G.F."/>
        </authorList>
    </citation>
    <scope>NUCLEOTIDE SEQUENCE [LARGE SCALE GENOMIC DNA]</scope>
</reference>
<evidence type="ECO:0000313" key="2">
    <source>
        <dbReference type="Proteomes" id="UP000394254"/>
    </source>
</evidence>
<dbReference type="Proteomes" id="UP000394254">
    <property type="component" value="Segment"/>
</dbReference>
<dbReference type="GeneID" id="55814196"/>